<gene>
    <name evidence="2" type="ORF">VaNZ11_002213</name>
</gene>
<dbReference type="Proteomes" id="UP001165090">
    <property type="component" value="Unassembled WGS sequence"/>
</dbReference>
<evidence type="ECO:0000256" key="1">
    <source>
        <dbReference type="SAM" id="MobiDB-lite"/>
    </source>
</evidence>
<feature type="compositionally biased region" description="Low complexity" evidence="1">
    <location>
        <begin position="30"/>
        <end position="40"/>
    </location>
</feature>
<reference evidence="2 3" key="1">
    <citation type="journal article" date="2023" name="IScience">
        <title>Expanded male sex-determining region conserved during the evolution of homothallism in the green alga Volvox.</title>
        <authorList>
            <person name="Yamamoto K."/>
            <person name="Matsuzaki R."/>
            <person name="Mahakham W."/>
            <person name="Heman W."/>
            <person name="Sekimoto H."/>
            <person name="Kawachi M."/>
            <person name="Minakuchi Y."/>
            <person name="Toyoda A."/>
            <person name="Nozaki H."/>
        </authorList>
    </citation>
    <scope>NUCLEOTIDE SEQUENCE [LARGE SCALE GENOMIC DNA]</scope>
    <source>
        <strain evidence="2 3">NIES-4468</strain>
    </source>
</reference>
<feature type="non-terminal residue" evidence="2">
    <location>
        <position position="136"/>
    </location>
</feature>
<evidence type="ECO:0000313" key="3">
    <source>
        <dbReference type="Proteomes" id="UP001165090"/>
    </source>
</evidence>
<feature type="compositionally biased region" description="Pro residues" evidence="1">
    <location>
        <begin position="41"/>
        <end position="52"/>
    </location>
</feature>
<protein>
    <submittedName>
        <fullName evidence="2">Uncharacterized protein</fullName>
    </submittedName>
</protein>
<accession>A0ABQ5RRG8</accession>
<evidence type="ECO:0000313" key="2">
    <source>
        <dbReference type="EMBL" id="GLI60168.1"/>
    </source>
</evidence>
<name>A0ABQ5RRG8_9CHLO</name>
<keyword evidence="3" id="KW-1185">Reference proteome</keyword>
<comment type="caution">
    <text evidence="2">The sequence shown here is derived from an EMBL/GenBank/DDBJ whole genome shotgun (WGS) entry which is preliminary data.</text>
</comment>
<sequence>MPASPQCLPLLELIIPLDMQSSTPRPFMASMQLPGSSSPPSSSPSPPFRSPLPQPSFPHGLLAWALQPLLLLLPPIPSASFLHRSVASLPRPITVIGPRLPQLCTSSLHHSHHHRCPFTAFPSLSFYLATSLLPRP</sequence>
<feature type="region of interest" description="Disordered" evidence="1">
    <location>
        <begin position="26"/>
        <end position="52"/>
    </location>
</feature>
<proteinExistence type="predicted"/>
<organism evidence="2 3">
    <name type="scientific">Volvox africanus</name>
    <dbReference type="NCBI Taxonomy" id="51714"/>
    <lineage>
        <taxon>Eukaryota</taxon>
        <taxon>Viridiplantae</taxon>
        <taxon>Chlorophyta</taxon>
        <taxon>core chlorophytes</taxon>
        <taxon>Chlorophyceae</taxon>
        <taxon>CS clade</taxon>
        <taxon>Chlamydomonadales</taxon>
        <taxon>Volvocaceae</taxon>
        <taxon>Volvox</taxon>
    </lineage>
</organism>
<dbReference type="EMBL" id="BSDZ01000005">
    <property type="protein sequence ID" value="GLI60168.1"/>
    <property type="molecule type" value="Genomic_DNA"/>
</dbReference>